<proteinExistence type="predicted"/>
<reference evidence="2 3" key="1">
    <citation type="journal article" date="2010" name="Nature">
        <title>Nitrite-driven anaerobic methane oxidation by oxygenic bacteria.</title>
        <authorList>
            <person name="Ettwig K.F."/>
            <person name="Butler M.K."/>
            <person name="Le Paslier D."/>
            <person name="Pelletier E."/>
            <person name="Mangenot S."/>
            <person name="Kuypers M.M.M."/>
            <person name="Schreiber F."/>
            <person name="Dutilh B.E."/>
            <person name="Zedelius J."/>
            <person name="de Beer D."/>
            <person name="Gloerich J."/>
            <person name="Wessels H.J.C.T."/>
            <person name="van Allen T."/>
            <person name="Luesken F."/>
            <person name="Wu M."/>
            <person name="van de Pas-Schoonen K.T."/>
            <person name="Op den Camp H.J.M."/>
            <person name="Janssen-Megens E.M."/>
            <person name="Francoijs K-J."/>
            <person name="Stunnenberg H."/>
            <person name="Weissenbach J."/>
            <person name="Jetten M.S.M."/>
            <person name="Strous M."/>
        </authorList>
    </citation>
    <scope>NUCLEOTIDE SEQUENCE [LARGE SCALE GENOMIC DNA]</scope>
</reference>
<gene>
    <name evidence="2" type="ORF">DAMO_2400</name>
</gene>
<dbReference type="HOGENOM" id="CLU_1159442_0_0_0"/>
<dbReference type="STRING" id="671143.DAMO_2400"/>
<dbReference type="EMBL" id="FP565575">
    <property type="protein sequence ID" value="CBE69448.1"/>
    <property type="molecule type" value="Genomic_DNA"/>
</dbReference>
<name>D5MIU1_METO1</name>
<organism evidence="2 3">
    <name type="scientific">Methylomirabilis oxygeniifera</name>
    <dbReference type="NCBI Taxonomy" id="671143"/>
    <lineage>
        <taxon>Bacteria</taxon>
        <taxon>Candidatus Methylomirabilota</taxon>
        <taxon>Candidatus Methylomirabilia</taxon>
        <taxon>Candidatus Methylomirabilales</taxon>
        <taxon>Candidatus Methylomirabilaceae</taxon>
        <taxon>Candidatus Methylomirabilis</taxon>
    </lineage>
</organism>
<dbReference type="KEGG" id="mox:DAMO_2400"/>
<dbReference type="Proteomes" id="UP000006898">
    <property type="component" value="Chromosome"/>
</dbReference>
<evidence type="ECO:0000256" key="1">
    <source>
        <dbReference type="SAM" id="SignalP"/>
    </source>
</evidence>
<feature type="chain" id="PRO_5003074331" evidence="1">
    <location>
        <begin position="29"/>
        <end position="203"/>
    </location>
</feature>
<evidence type="ECO:0000313" key="2">
    <source>
        <dbReference type="EMBL" id="CBE69448.1"/>
    </source>
</evidence>
<dbReference type="AlphaFoldDB" id="D5MIU1"/>
<protein>
    <submittedName>
        <fullName evidence="2">Uncharacterized protein</fullName>
    </submittedName>
</protein>
<feature type="signal peptide" evidence="1">
    <location>
        <begin position="1"/>
        <end position="28"/>
    </location>
</feature>
<sequence length="203" mass="22087">MQALYRNLLVTTLCVAVSVLMFDGVSHANGGHSVSKVKVKVRAELEPFDTSPEPDAEGQARHHKEIRKGVIKKDEFKGMVTIPVPSPDLGITRDNAKNADVRLILSHDTIDYAECLLKFGGFEDEDDDSDDDDEAAQAHFRVHVRTKHGAAVAKKGTCDINLTTVAVDLGVPDVQDGDLATITLVTDSNNRGTDIDFLEGTFE</sequence>
<evidence type="ECO:0000313" key="3">
    <source>
        <dbReference type="Proteomes" id="UP000006898"/>
    </source>
</evidence>
<keyword evidence="1" id="KW-0732">Signal</keyword>
<accession>D5MIU1</accession>